<proteinExistence type="predicted"/>
<reference evidence="1 2" key="1">
    <citation type="submission" date="2023-03" db="EMBL/GenBank/DDBJ databases">
        <title>Agriculturally important microbes genome sequencing.</title>
        <authorList>
            <person name="Dunlap C."/>
        </authorList>
    </citation>
    <scope>NUCLEOTIDE SEQUENCE [LARGE SCALE GENOMIC DNA]</scope>
    <source>
        <strain evidence="1 2">CBP-3203</strain>
    </source>
</reference>
<dbReference type="RefSeq" id="WP_096891862.1">
    <property type="nucleotide sequence ID" value="NZ_CP023481.1"/>
</dbReference>
<name>A0ABU6H202_9BACI</name>
<protein>
    <submittedName>
        <fullName evidence="1">Arginase</fullName>
    </submittedName>
</protein>
<dbReference type="EMBL" id="JARRTL010000008">
    <property type="protein sequence ID" value="MEC0485037.1"/>
    <property type="molecule type" value="Genomic_DNA"/>
</dbReference>
<evidence type="ECO:0000313" key="2">
    <source>
        <dbReference type="Proteomes" id="UP001341297"/>
    </source>
</evidence>
<gene>
    <name evidence="1" type="ORF">P8828_09260</name>
</gene>
<dbReference type="Proteomes" id="UP001341297">
    <property type="component" value="Unassembled WGS sequence"/>
</dbReference>
<accession>A0ABU6H202</accession>
<comment type="caution">
    <text evidence="1">The sequence shown here is derived from an EMBL/GenBank/DDBJ whole genome shotgun (WGS) entry which is preliminary data.</text>
</comment>
<sequence>MTNKEDGMLRLRMPQWHGVSSLLGAHLLNWLASKSISPFNEEHVDLDASLSNFNKK</sequence>
<organism evidence="1 2">
    <name type="scientific">Bacillus glycinifermentans</name>
    <dbReference type="NCBI Taxonomy" id="1664069"/>
    <lineage>
        <taxon>Bacteria</taxon>
        <taxon>Bacillati</taxon>
        <taxon>Bacillota</taxon>
        <taxon>Bacilli</taxon>
        <taxon>Bacillales</taxon>
        <taxon>Bacillaceae</taxon>
        <taxon>Bacillus</taxon>
    </lineage>
</organism>
<keyword evidence="2" id="KW-1185">Reference proteome</keyword>
<evidence type="ECO:0000313" key="1">
    <source>
        <dbReference type="EMBL" id="MEC0485037.1"/>
    </source>
</evidence>